<dbReference type="GO" id="GO:0003774">
    <property type="term" value="F:cytoskeletal motor activity"/>
    <property type="evidence" value="ECO:0007669"/>
    <property type="project" value="InterPro"/>
</dbReference>
<dbReference type="Gene3D" id="3.30.300.30">
    <property type="match status" value="1"/>
</dbReference>
<dbReference type="PANTHER" id="PTHR30046:SF0">
    <property type="entry name" value="FLAGELLAR M-RING PROTEIN"/>
    <property type="match status" value="1"/>
</dbReference>
<evidence type="ECO:0000256" key="4">
    <source>
        <dbReference type="ARBA" id="ARBA00022475"/>
    </source>
</evidence>
<evidence type="ECO:0000256" key="6">
    <source>
        <dbReference type="ARBA" id="ARBA00022989"/>
    </source>
</evidence>
<reference evidence="15" key="1">
    <citation type="journal article" date="2011" name="J. Bacteriol.">
        <title>Genome sequences of eight morphologically diverse alphaproteobacteria.</title>
        <authorList>
            <consortium name="US DOE Joint Genome Institute"/>
            <person name="Brown P.J."/>
            <person name="Kysela D.T."/>
            <person name="Buechlein A."/>
            <person name="Hemmerich C."/>
            <person name="Brun Y.V."/>
        </authorList>
    </citation>
    <scope>NUCLEOTIDE SEQUENCE [LARGE SCALE GENOMIC DNA]</scope>
    <source>
        <strain evidence="15">ATCC 51888 / DSM 1869 / NCIB 11706 / TK 0415</strain>
    </source>
</reference>
<dbReference type="eggNOG" id="COG1766">
    <property type="taxonomic scope" value="Bacteria"/>
</dbReference>
<feature type="compositionally biased region" description="Basic and acidic residues" evidence="10">
    <location>
        <begin position="320"/>
        <end position="332"/>
    </location>
</feature>
<keyword evidence="7 11" id="KW-0472">Membrane</keyword>
<dbReference type="Proteomes" id="UP000002033">
    <property type="component" value="Chromosome"/>
</dbReference>
<dbReference type="OrthoDB" id="9807026at2"/>
<organism evidence="14 15">
    <name type="scientific">Hyphomicrobium denitrificans (strain ATCC 51888 / DSM 1869 / NCIMB 11706 / TK 0415)</name>
    <dbReference type="NCBI Taxonomy" id="582899"/>
    <lineage>
        <taxon>Bacteria</taxon>
        <taxon>Pseudomonadati</taxon>
        <taxon>Pseudomonadota</taxon>
        <taxon>Alphaproteobacteria</taxon>
        <taxon>Hyphomicrobiales</taxon>
        <taxon>Hyphomicrobiaceae</taxon>
        <taxon>Hyphomicrobium</taxon>
    </lineage>
</organism>
<evidence type="ECO:0000313" key="15">
    <source>
        <dbReference type="Proteomes" id="UP000002033"/>
    </source>
</evidence>
<dbReference type="NCBIfam" id="TIGR00206">
    <property type="entry name" value="fliF"/>
    <property type="match status" value="1"/>
</dbReference>
<dbReference type="Pfam" id="PF01514">
    <property type="entry name" value="YscJ_FliF"/>
    <property type="match status" value="1"/>
</dbReference>
<dbReference type="PRINTS" id="PR01009">
    <property type="entry name" value="FLGMRINGFLIF"/>
</dbReference>
<dbReference type="InterPro" id="IPR045851">
    <property type="entry name" value="AMP-bd_C_sf"/>
</dbReference>
<evidence type="ECO:0000313" key="14">
    <source>
        <dbReference type="EMBL" id="ADJ24888.1"/>
    </source>
</evidence>
<dbReference type="Pfam" id="PF08345">
    <property type="entry name" value="YscJ_FliF_C"/>
    <property type="match status" value="1"/>
</dbReference>
<dbReference type="GO" id="GO:0071973">
    <property type="term" value="P:bacterial-type flagellum-dependent cell motility"/>
    <property type="evidence" value="ECO:0007669"/>
    <property type="project" value="InterPro"/>
</dbReference>
<keyword evidence="14" id="KW-0969">Cilium</keyword>
<accession>D8JW09</accession>
<evidence type="ECO:0000259" key="13">
    <source>
        <dbReference type="Pfam" id="PF08345"/>
    </source>
</evidence>
<feature type="compositionally biased region" description="Polar residues" evidence="10">
    <location>
        <begin position="334"/>
        <end position="344"/>
    </location>
</feature>
<evidence type="ECO:0000256" key="2">
    <source>
        <dbReference type="ARBA" id="ARBA00004651"/>
    </source>
</evidence>
<dbReference type="PANTHER" id="PTHR30046">
    <property type="entry name" value="FLAGELLAR M-RING PROTEIN"/>
    <property type="match status" value="1"/>
</dbReference>
<name>D8JW09_HYPDA</name>
<feature type="transmembrane region" description="Helical" evidence="11">
    <location>
        <begin position="21"/>
        <end position="42"/>
    </location>
</feature>
<dbReference type="PIRSF" id="PIRSF004862">
    <property type="entry name" value="FliF"/>
    <property type="match status" value="1"/>
</dbReference>
<comment type="function">
    <text evidence="9">The M ring may be actively involved in energy transduction.</text>
</comment>
<protein>
    <recommendedName>
        <fullName evidence="9">Flagellar M-ring protein</fullName>
    </recommendedName>
</protein>
<gene>
    <name evidence="14" type="ordered locus">Hden_3093</name>
</gene>
<dbReference type="KEGG" id="hdn:Hden_3093"/>
<feature type="compositionally biased region" description="Basic and acidic residues" evidence="10">
    <location>
        <begin position="273"/>
        <end position="291"/>
    </location>
</feature>
<comment type="similarity">
    <text evidence="3 9">Belongs to the FliF family.</text>
</comment>
<dbReference type="STRING" id="582899.Hden_3093"/>
<dbReference type="InterPro" id="IPR043427">
    <property type="entry name" value="YscJ/FliF"/>
</dbReference>
<proteinExistence type="inferred from homology"/>
<evidence type="ECO:0000256" key="1">
    <source>
        <dbReference type="ARBA" id="ARBA00004117"/>
    </source>
</evidence>
<evidence type="ECO:0000256" key="9">
    <source>
        <dbReference type="PIRNR" id="PIRNR004862"/>
    </source>
</evidence>
<feature type="transmembrane region" description="Helical" evidence="11">
    <location>
        <begin position="425"/>
        <end position="454"/>
    </location>
</feature>
<evidence type="ECO:0000256" key="10">
    <source>
        <dbReference type="SAM" id="MobiDB-lite"/>
    </source>
</evidence>
<dbReference type="InterPro" id="IPR006182">
    <property type="entry name" value="FliF_N_dom"/>
</dbReference>
<evidence type="ECO:0000256" key="11">
    <source>
        <dbReference type="SAM" id="Phobius"/>
    </source>
</evidence>
<dbReference type="HOGENOM" id="CLU_028108_4_0_5"/>
<dbReference type="InterPro" id="IPR013556">
    <property type="entry name" value="Flag_M-ring_C"/>
</dbReference>
<keyword evidence="15" id="KW-1185">Reference proteome</keyword>
<dbReference type="GO" id="GO:0005886">
    <property type="term" value="C:plasma membrane"/>
    <property type="evidence" value="ECO:0007669"/>
    <property type="project" value="UniProtKB-SubCell"/>
</dbReference>
<dbReference type="RefSeq" id="WP_013217047.1">
    <property type="nucleotide sequence ID" value="NC_014313.1"/>
</dbReference>
<keyword evidence="14" id="KW-0966">Cell projection</keyword>
<keyword evidence="8 9" id="KW-0975">Bacterial flagellum</keyword>
<keyword evidence="6 11" id="KW-1133">Transmembrane helix</keyword>
<evidence type="ECO:0000256" key="7">
    <source>
        <dbReference type="ARBA" id="ARBA00023136"/>
    </source>
</evidence>
<feature type="domain" description="Flagellar M-ring N-terminal" evidence="12">
    <location>
        <begin position="43"/>
        <end position="215"/>
    </location>
</feature>
<comment type="subcellular location">
    <subcellularLocation>
        <location evidence="1 9">Bacterial flagellum basal body</location>
    </subcellularLocation>
    <subcellularLocation>
        <location evidence="2">Cell membrane</location>
        <topology evidence="2">Multi-pass membrane protein</topology>
    </subcellularLocation>
</comment>
<evidence type="ECO:0000256" key="3">
    <source>
        <dbReference type="ARBA" id="ARBA00007971"/>
    </source>
</evidence>
<dbReference type="GO" id="GO:0009431">
    <property type="term" value="C:bacterial-type flagellum basal body, MS ring"/>
    <property type="evidence" value="ECO:0007669"/>
    <property type="project" value="InterPro"/>
</dbReference>
<feature type="region of interest" description="Disordered" evidence="10">
    <location>
        <begin position="273"/>
        <end position="344"/>
    </location>
</feature>
<dbReference type="AlphaFoldDB" id="D8JW09"/>
<keyword evidence="4" id="KW-1003">Cell membrane</keyword>
<sequence>MDWRQFQNLYSSLKGLGRQRLMALGAAGFLVFALISIGSYFASRSSFETLYVGLTPPDISSMGRELAQAGIPFEASLDGTKLGVAVGQAEQARALLAEKGLPGSPNAGYELFDKLGALGLTSFMQEVTRVRALEGELSRTIQYLKGIRAARVHLYLPDQNGLRTKKQTPTASVVIKTDVASDATAAPAIKHLIAAAIPDMKPDEVQVIGTDGTLLGGSGSPSGDVPVQMLDLERTISTQVQDSVRRALSPYLGIDNFEVSAIARLNIDKHQTTETKYDPESKVERSTRVIKEAQSSTDGSGRTDVSVEQNIPNEAPTTKEQNKRAQDRKEETTNYEISSHSASTTSEGYKVNNISLAVVVNKKRIAEIIGKDAKTEDIEKQVAEIEKVALSAAGLDTKRGDRISVAAVEFAQSPFGDITAPSTDWSVMLMGLAGTGIKSLTILLIAAIVVFAGFKPAMRLLLTGSAATAIEGNGAVAALAGPPIADAGGVTAPLDMPEMASPLLEPGANPFDSDFGSSGFAGDGMSFGRSLAFGPVEKLGAIIDRDEDQATAIMKHWVKNG</sequence>
<evidence type="ECO:0000256" key="8">
    <source>
        <dbReference type="ARBA" id="ARBA00023143"/>
    </source>
</evidence>
<feature type="domain" description="Flagellar M-ring C-terminal" evidence="13">
    <location>
        <begin position="248"/>
        <end position="410"/>
    </location>
</feature>
<evidence type="ECO:0000256" key="5">
    <source>
        <dbReference type="ARBA" id="ARBA00022692"/>
    </source>
</evidence>
<dbReference type="InterPro" id="IPR000067">
    <property type="entry name" value="FlgMring_FliF"/>
</dbReference>
<keyword evidence="5 11" id="KW-0812">Transmembrane</keyword>
<dbReference type="EMBL" id="CP002083">
    <property type="protein sequence ID" value="ADJ24888.1"/>
    <property type="molecule type" value="Genomic_DNA"/>
</dbReference>
<feature type="compositionally biased region" description="Polar residues" evidence="10">
    <location>
        <begin position="306"/>
        <end position="319"/>
    </location>
</feature>
<keyword evidence="14" id="KW-0282">Flagellum</keyword>
<evidence type="ECO:0000259" key="12">
    <source>
        <dbReference type="Pfam" id="PF01514"/>
    </source>
</evidence>